<dbReference type="HOGENOM" id="CLU_3274540_0_0_10"/>
<sequence>MFYCFLYIKEKSISPDFSEEMLFFFAVTLRLFGRDTNGFMV</sequence>
<reference evidence="1" key="1">
    <citation type="submission" date="2010-07" db="EMBL/GenBank/DDBJ databases">
        <authorList>
            <person name="Muzny D."/>
            <person name="Qin X."/>
            <person name="Deng J."/>
            <person name="Jiang H."/>
            <person name="Liu Y."/>
            <person name="Qu J."/>
            <person name="Song X.-Z."/>
            <person name="Zhang L."/>
            <person name="Thornton R."/>
            <person name="Coyle M."/>
            <person name="Francisco L."/>
            <person name="Jackson L."/>
            <person name="Javaid M."/>
            <person name="Korchina V."/>
            <person name="Kovar C."/>
            <person name="Mata R."/>
            <person name="Mathew T."/>
            <person name="Ngo R."/>
            <person name="Nguyen L."/>
            <person name="Nguyen N."/>
            <person name="Okwuonu G."/>
            <person name="Ongeri F."/>
            <person name="Pham C."/>
            <person name="Simmons D."/>
            <person name="Wilczek-Boney K."/>
            <person name="Hale W."/>
            <person name="Jakkamsetti A."/>
            <person name="Pham P."/>
            <person name="Ruth R."/>
            <person name="San Lucas F."/>
            <person name="Warren J."/>
            <person name="Zhang J."/>
            <person name="Zhao Z."/>
            <person name="Zhou C."/>
            <person name="Zhu D."/>
            <person name="Lee S."/>
            <person name="Bess C."/>
            <person name="Blankenburg K."/>
            <person name="Forbes L."/>
            <person name="Fu Q."/>
            <person name="Gubbala S."/>
            <person name="Hirani K."/>
            <person name="Jayaseelan J.C."/>
            <person name="Lara F."/>
            <person name="Munidasa M."/>
            <person name="Palculict T."/>
            <person name="Patil S."/>
            <person name="Pu L.-L."/>
            <person name="Saada N."/>
            <person name="Tang L."/>
            <person name="Weissenberger G."/>
            <person name="Zhu Y."/>
            <person name="Hemphill L."/>
            <person name="Shang Y."/>
            <person name="Youmans B."/>
            <person name="Ayvaz T."/>
            <person name="Ross M."/>
            <person name="Santibanez J."/>
            <person name="Aqrawi P."/>
            <person name="Gross S."/>
            <person name="Joshi V."/>
            <person name="Fowler G."/>
            <person name="Nazareth L."/>
            <person name="Reid J."/>
            <person name="Worley K."/>
            <person name="Petrosino J."/>
            <person name="Highlander S."/>
            <person name="Gibbs R."/>
        </authorList>
    </citation>
    <scope>NUCLEOTIDE SEQUENCE [LARGE SCALE GENOMIC DNA]</scope>
    <source>
        <strain evidence="1">DSM 16973</strain>
    </source>
</reference>
<evidence type="ECO:0000313" key="2">
    <source>
        <dbReference type="Proteomes" id="UP000004394"/>
    </source>
</evidence>
<dbReference type="AlphaFoldDB" id="E0NPC6"/>
<dbReference type="EMBL" id="AEEI01000002">
    <property type="protein sequence ID" value="EFM03041.1"/>
    <property type="molecule type" value="Genomic_DNA"/>
</dbReference>
<evidence type="ECO:0000313" key="1">
    <source>
        <dbReference type="EMBL" id="EFM03041.1"/>
    </source>
</evidence>
<dbReference type="STRING" id="862515.HMPREF0658_0027"/>
<name>E0NPC6_9BACT</name>
<keyword evidence="2" id="KW-1185">Reference proteome</keyword>
<protein>
    <submittedName>
        <fullName evidence="1">Uncharacterized protein</fullName>
    </submittedName>
</protein>
<organism evidence="1 2">
    <name type="scientific">Hoylesella marshii DSM 16973 = JCM 13450</name>
    <dbReference type="NCBI Taxonomy" id="862515"/>
    <lineage>
        <taxon>Bacteria</taxon>
        <taxon>Pseudomonadati</taxon>
        <taxon>Bacteroidota</taxon>
        <taxon>Bacteroidia</taxon>
        <taxon>Bacteroidales</taxon>
        <taxon>Prevotellaceae</taxon>
        <taxon>Hoylesella</taxon>
    </lineage>
</organism>
<proteinExistence type="predicted"/>
<accession>E0NPC6</accession>
<gene>
    <name evidence="1" type="ORF">HMPREF0658_0027</name>
</gene>
<dbReference type="BioCyc" id="PMAR862515-HMP:GMOO-28-MONOMER"/>
<dbReference type="Proteomes" id="UP000004394">
    <property type="component" value="Unassembled WGS sequence"/>
</dbReference>
<comment type="caution">
    <text evidence="1">The sequence shown here is derived from an EMBL/GenBank/DDBJ whole genome shotgun (WGS) entry which is preliminary data.</text>
</comment>